<dbReference type="AlphaFoldDB" id="A0AAI9AIX8"/>
<evidence type="ECO:0000313" key="2">
    <source>
        <dbReference type="Proteomes" id="UP000003288"/>
    </source>
</evidence>
<reference evidence="1 2" key="1">
    <citation type="journal article" date="2011" name="Stand. Genomic Sci.">
        <title>Draft genome sequence of Caminibacter mediatlanticus strain TB-2, an epsilonproteobacterium isolated from a deep-sea hydrothermal vent.</title>
        <authorList>
            <person name="Giovannelli D."/>
            <person name="Ferriera S."/>
            <person name="Johnson J."/>
            <person name="Kravitz S."/>
            <person name="Perez-Rodriguez I."/>
            <person name="Ricci J."/>
            <person name="O'Brien C."/>
            <person name="Voordeckers J.W."/>
            <person name="Bini E."/>
            <person name="Vetriani C."/>
        </authorList>
    </citation>
    <scope>NUCLEOTIDE SEQUENCE [LARGE SCALE GENOMIC DNA]</scope>
    <source>
        <strain evidence="1 2">TB-2</strain>
    </source>
</reference>
<protein>
    <submittedName>
        <fullName evidence="1">Uncharacterized protein</fullName>
    </submittedName>
</protein>
<sequence length="160" mass="18693">MKDFYTNKDEEFLKKSDLVIFYNAPIKKLVKDYVVIGGSDEYSKVDISKTSKKLPLLLARLAYVFEIYDENLKEDMNFEDFVEVILKGIRVKRELQNHNTTLEEVAGVLYLINNAKRVSFIIGDLDEEEYENLMSFIKMFESKAGIFSKNELIDLEFYGI</sequence>
<evidence type="ECO:0000313" key="1">
    <source>
        <dbReference type="EMBL" id="EDM24352.1"/>
    </source>
</evidence>
<accession>A0AAI9AIX8</accession>
<dbReference type="RefSeq" id="WP_007473200.1">
    <property type="nucleotide sequence ID" value="NZ_ABCJ01000001.1"/>
</dbReference>
<proteinExistence type="predicted"/>
<comment type="caution">
    <text evidence="1">The sequence shown here is derived from an EMBL/GenBank/DDBJ whole genome shotgun (WGS) entry which is preliminary data.</text>
</comment>
<dbReference type="EMBL" id="ABCJ01000001">
    <property type="protein sequence ID" value="EDM24352.1"/>
    <property type="molecule type" value="Genomic_DNA"/>
</dbReference>
<organism evidence="1 2">
    <name type="scientific">Caminibacter mediatlanticus TB-2</name>
    <dbReference type="NCBI Taxonomy" id="391592"/>
    <lineage>
        <taxon>Bacteria</taxon>
        <taxon>Pseudomonadati</taxon>
        <taxon>Campylobacterota</taxon>
        <taxon>Epsilonproteobacteria</taxon>
        <taxon>Nautiliales</taxon>
        <taxon>Nautiliaceae</taxon>
        <taxon>Caminibacter</taxon>
    </lineage>
</organism>
<gene>
    <name evidence="1" type="ORF">CMTB2_02513</name>
</gene>
<dbReference type="Proteomes" id="UP000003288">
    <property type="component" value="Unassembled WGS sequence"/>
</dbReference>
<name>A0AAI9AIX8_9BACT</name>